<reference evidence="1" key="1">
    <citation type="submission" date="2014-09" db="EMBL/GenBank/DDBJ databases">
        <authorList>
            <person name="Magalhaes I.L.F."/>
            <person name="Oliveira U."/>
            <person name="Santos F.R."/>
            <person name="Vidigal T.H.D.A."/>
            <person name="Brescovit A.D."/>
            <person name="Santos A.J."/>
        </authorList>
    </citation>
    <scope>NUCLEOTIDE SEQUENCE</scope>
    <source>
        <tissue evidence="1">Shoot tissue taken approximately 20 cm above the soil surface</tissue>
    </source>
</reference>
<dbReference type="EMBL" id="GBRH01233205">
    <property type="protein sequence ID" value="JAD64690.1"/>
    <property type="molecule type" value="Transcribed_RNA"/>
</dbReference>
<sequence>MSTDYHCASKKFKINRRMKDATMVFQININLFHLEYTRNLNPSPILIYFSQ</sequence>
<name>A0A0A9BU61_ARUDO</name>
<reference evidence="1" key="2">
    <citation type="journal article" date="2015" name="Data Brief">
        <title>Shoot transcriptome of the giant reed, Arundo donax.</title>
        <authorList>
            <person name="Barrero R.A."/>
            <person name="Guerrero F.D."/>
            <person name="Moolhuijzen P."/>
            <person name="Goolsby J.A."/>
            <person name="Tidwell J."/>
            <person name="Bellgard S.E."/>
            <person name="Bellgard M.I."/>
        </authorList>
    </citation>
    <scope>NUCLEOTIDE SEQUENCE</scope>
    <source>
        <tissue evidence="1">Shoot tissue taken approximately 20 cm above the soil surface</tissue>
    </source>
</reference>
<organism evidence="1">
    <name type="scientific">Arundo donax</name>
    <name type="common">Giant reed</name>
    <name type="synonym">Donax arundinaceus</name>
    <dbReference type="NCBI Taxonomy" id="35708"/>
    <lineage>
        <taxon>Eukaryota</taxon>
        <taxon>Viridiplantae</taxon>
        <taxon>Streptophyta</taxon>
        <taxon>Embryophyta</taxon>
        <taxon>Tracheophyta</taxon>
        <taxon>Spermatophyta</taxon>
        <taxon>Magnoliopsida</taxon>
        <taxon>Liliopsida</taxon>
        <taxon>Poales</taxon>
        <taxon>Poaceae</taxon>
        <taxon>PACMAD clade</taxon>
        <taxon>Arundinoideae</taxon>
        <taxon>Arundineae</taxon>
        <taxon>Arundo</taxon>
    </lineage>
</organism>
<evidence type="ECO:0000313" key="1">
    <source>
        <dbReference type="EMBL" id="JAD64690.1"/>
    </source>
</evidence>
<accession>A0A0A9BU61</accession>
<dbReference type="AlphaFoldDB" id="A0A0A9BU61"/>
<protein>
    <submittedName>
        <fullName evidence="1">Uncharacterized protein</fullName>
    </submittedName>
</protein>
<proteinExistence type="predicted"/>